<dbReference type="EMBL" id="MK797984">
    <property type="protein sequence ID" value="QCG76287.1"/>
    <property type="molecule type" value="Genomic_DNA"/>
</dbReference>
<evidence type="ECO:0000313" key="2">
    <source>
        <dbReference type="Proteomes" id="UP000316733"/>
    </source>
</evidence>
<organism evidence="1 2">
    <name type="scientific">Pseudomonas phage vB_PaeM_PA5oct</name>
    <dbReference type="NCBI Taxonomy" id="2163605"/>
    <lineage>
        <taxon>Viruses</taxon>
        <taxon>Duplodnaviria</taxon>
        <taxon>Heunggongvirae</taxon>
        <taxon>Uroviricota</taxon>
        <taxon>Caudoviricetes</taxon>
        <taxon>Arenbergviridae</taxon>
        <taxon>Wroclawvirus</taxon>
        <taxon>Wroclawvirus PA5oct</taxon>
    </lineage>
</organism>
<dbReference type="Proteomes" id="UP000316733">
    <property type="component" value="Segment"/>
</dbReference>
<proteinExistence type="predicted"/>
<accession>A0A4Y5JUD8</accession>
<protein>
    <submittedName>
        <fullName evidence="1">Uncharacterized protein</fullName>
    </submittedName>
</protein>
<evidence type="ECO:0000313" key="1">
    <source>
        <dbReference type="EMBL" id="QCG76287.1"/>
    </source>
</evidence>
<keyword evidence="2" id="KW-1185">Reference proteome</keyword>
<sequence length="116" mass="13964">MNFEYVFKLINLLKVSNSIECISLSKFYNDYGVYIEYKNNKKLHRLLDHNITSPINIIEEELERIIRISASNVKISPVYNRATQKEILNMWINYTLIWRRTFYSSAYTMQPYLKVK</sequence>
<gene>
    <name evidence="1" type="ORF">EST35_0419</name>
</gene>
<name>A0A4Y5JUD8_9CAUD</name>
<reference evidence="2" key="1">
    <citation type="journal article" date="2020" name="bioRxiv">
        <title>Integrative omics analysis of Pseudomonas aeruginosa virus PA5oct highlights the molecular complexity of jumbo phages.</title>
        <authorList>
            <person name="Lood C."/>
            <person name="Danis-Wlodarczyk K."/>
            <person name="Blasdel B.G."/>
            <person name="Jang H.B."/>
            <person name="Vandenheuvel D."/>
            <person name="Briers Y."/>
            <person name="Noben J.-P."/>
            <person name="van Noort V."/>
            <person name="Drulis-Kawa Z."/>
            <person name="Lavigne R."/>
        </authorList>
    </citation>
    <scope>NUCLEOTIDE SEQUENCE [LARGE SCALE GENOMIC DNA]</scope>
</reference>